<name>A0A6M8HNT4_9PROT</name>
<sequence length="94" mass="10384">MRNTLLNAIGRGRHPAEVSRPKSGGRSLAAEVWASQRPTLKDRERSPRVNARMRRMPRALRMEAGRSSSGIEIRTRRNGTSAGDGCSDTAAVRR</sequence>
<proteinExistence type="predicted"/>
<evidence type="ECO:0000313" key="3">
    <source>
        <dbReference type="Proteomes" id="UP000500767"/>
    </source>
</evidence>
<dbReference type="KEGG" id="lck:HN018_07940"/>
<accession>A0A6M8HNT4</accession>
<evidence type="ECO:0000256" key="1">
    <source>
        <dbReference type="SAM" id="MobiDB-lite"/>
    </source>
</evidence>
<evidence type="ECO:0000313" key="2">
    <source>
        <dbReference type="EMBL" id="QKE89986.1"/>
    </source>
</evidence>
<keyword evidence="3" id="KW-1185">Reference proteome</keyword>
<dbReference type="AlphaFoldDB" id="A0A6M8HNT4"/>
<dbReference type="EMBL" id="CP053708">
    <property type="protein sequence ID" value="QKE89986.1"/>
    <property type="molecule type" value="Genomic_DNA"/>
</dbReference>
<organism evidence="2 3">
    <name type="scientific">Lichenicola cladoniae</name>
    <dbReference type="NCBI Taxonomy" id="1484109"/>
    <lineage>
        <taxon>Bacteria</taxon>
        <taxon>Pseudomonadati</taxon>
        <taxon>Pseudomonadota</taxon>
        <taxon>Alphaproteobacteria</taxon>
        <taxon>Acetobacterales</taxon>
        <taxon>Acetobacteraceae</taxon>
        <taxon>Lichenicola</taxon>
    </lineage>
</organism>
<gene>
    <name evidence="2" type="ORF">HN018_07940</name>
</gene>
<feature type="region of interest" description="Disordered" evidence="1">
    <location>
        <begin position="1"/>
        <end position="94"/>
    </location>
</feature>
<protein>
    <submittedName>
        <fullName evidence="2">Uncharacterized protein</fullName>
    </submittedName>
</protein>
<dbReference type="Proteomes" id="UP000500767">
    <property type="component" value="Chromosome"/>
</dbReference>
<reference evidence="2 3" key="1">
    <citation type="journal article" date="2014" name="World J. Microbiol. Biotechnol.">
        <title>Biodiversity and physiological characteristics of Antarctic and Arctic lichens-associated bacteria.</title>
        <authorList>
            <person name="Lee Y.M."/>
            <person name="Kim E.H."/>
            <person name="Lee H.K."/>
            <person name="Hong S.G."/>
        </authorList>
    </citation>
    <scope>NUCLEOTIDE SEQUENCE [LARGE SCALE GENOMIC DNA]</scope>
    <source>
        <strain evidence="2 3">PAMC 26569</strain>
    </source>
</reference>
<dbReference type="RefSeq" id="WP_172443463.1">
    <property type="nucleotide sequence ID" value="NZ_CP053708.1"/>
</dbReference>